<dbReference type="EMBL" id="JACANB010000004">
    <property type="protein sequence ID" value="MDM1696538.1"/>
    <property type="molecule type" value="Genomic_DNA"/>
</dbReference>
<dbReference type="KEGG" id="pbb:AKN87_04460"/>
<dbReference type="GeneID" id="93983516"/>
<comment type="subcellular location">
    <subcellularLocation>
        <location evidence="1">Cytoplasm</location>
    </subcellularLocation>
</comment>
<sequence>MKTPYSPRNQYLVISAIGQNPIELTNALCRACLESRCSVVNSRLTRHEQHSALVVQAGGSWDALARLEVSLPNIAKRENIHLTVVRTEQQDSTEQALPYIVYVNALYRPDILAELCQFFSDQQINLENIAYESYIAPQTQTMMLNATITVTLPITAQISWIRDQFLDFADSLNLDALIEPWRPQLI</sequence>
<keyword evidence="1" id="KW-0963">Cytoplasm</keyword>
<dbReference type="PIRSF" id="PIRSF028103">
    <property type="entry name" value="GcvR"/>
    <property type="match status" value="1"/>
</dbReference>
<dbReference type="OrthoDB" id="5814713at2"/>
<dbReference type="PATRIC" id="fig|1697052.3.peg.822"/>
<dbReference type="SUPFAM" id="SSF55021">
    <property type="entry name" value="ACT-like"/>
    <property type="match status" value="2"/>
</dbReference>
<dbReference type="Proteomes" id="UP000063953">
    <property type="component" value="Chromosome"/>
</dbReference>
<gene>
    <name evidence="2" type="ORF">AKN88_02485</name>
    <name evidence="3" type="ORF">HX099_07665</name>
</gene>
<dbReference type="Gene3D" id="3.30.70.260">
    <property type="match status" value="2"/>
</dbReference>
<dbReference type="Proteomes" id="UP001173465">
    <property type="component" value="Unassembled WGS sequence"/>
</dbReference>
<dbReference type="PANTHER" id="PTHR34875:SF5">
    <property type="entry name" value="GLYCINE CLEAVAGE SYSTEM TRANSCRIPTIONAL REPRESSOR"/>
    <property type="match status" value="1"/>
</dbReference>
<reference evidence="2 4" key="1">
    <citation type="journal article" date="2015" name="Genome Announc.">
        <title>Genome Sequences of Oblitimonas alkaliphila gen. nov. sp. nov. (Proposed), a Novel Bacterium of the Pseudomonadaceae Family.</title>
        <authorList>
            <person name="Lauer A.C."/>
            <person name="Nicholson A.C."/>
            <person name="Humrighouse B.W."/>
            <person name="Emery B."/>
            <person name="Drobish A."/>
            <person name="Juieng P."/>
            <person name="Loparev V."/>
            <person name="McQuiston J.R."/>
        </authorList>
    </citation>
    <scope>NUCLEOTIDE SEQUENCE [LARGE SCALE GENOMIC DNA]</scope>
    <source>
        <strain evidence="2 4">E5571</strain>
    </source>
</reference>
<evidence type="ECO:0000256" key="1">
    <source>
        <dbReference type="PIRNR" id="PIRNR028103"/>
    </source>
</evidence>
<dbReference type="EMBL" id="CP012365">
    <property type="protein sequence ID" value="AKX58927.1"/>
    <property type="molecule type" value="Genomic_DNA"/>
</dbReference>
<name>A0A0K1XCM2_9GAMM</name>
<dbReference type="PANTHER" id="PTHR34875">
    <property type="entry name" value="UPF0237 PROTEIN MJ1558"/>
    <property type="match status" value="1"/>
</dbReference>
<evidence type="ECO:0000313" key="3">
    <source>
        <dbReference type="EMBL" id="MDM1696538.1"/>
    </source>
</evidence>
<dbReference type="Pfam" id="PF13740">
    <property type="entry name" value="ACT_6"/>
    <property type="match status" value="1"/>
</dbReference>
<dbReference type="CDD" id="cd04869">
    <property type="entry name" value="ACT_GcvR_2"/>
    <property type="match status" value="1"/>
</dbReference>
<dbReference type="STRING" id="1697053.AKN87_04460"/>
<dbReference type="AlphaFoldDB" id="A0A0K1XCM2"/>
<keyword evidence="1" id="KW-0678">Repressor</keyword>
<keyword evidence="1" id="KW-0804">Transcription</keyword>
<accession>A0A0K1XCM2</accession>
<dbReference type="RefSeq" id="WP_053099838.1">
    <property type="nucleotide sequence ID" value="NZ_CP012358.1"/>
</dbReference>
<reference evidence="3" key="2">
    <citation type="submission" date="2020-06" db="EMBL/GenBank/DDBJ databases">
        <authorList>
            <person name="Dong N."/>
        </authorList>
    </citation>
    <scope>NUCLEOTIDE SEQUENCE</scope>
    <source>
        <strain evidence="3">DF46-2-2</strain>
    </source>
</reference>
<proteinExistence type="predicted"/>
<dbReference type="GO" id="GO:0005737">
    <property type="term" value="C:cytoplasm"/>
    <property type="evidence" value="ECO:0007669"/>
    <property type="project" value="UniProtKB-SubCell"/>
</dbReference>
<dbReference type="GO" id="GO:0006355">
    <property type="term" value="P:regulation of DNA-templated transcription"/>
    <property type="evidence" value="ECO:0007669"/>
    <property type="project" value="UniProtKB-UniRule"/>
</dbReference>
<reference evidence="3" key="3">
    <citation type="journal article" date="2022" name="Sci. Total Environ.">
        <title>Prevalence, transmission, and molecular epidemiology of tet(X)-positive bacteria among humans, animals, and environmental niches in China: An epidemiological, and genomic-based study.</title>
        <authorList>
            <person name="Dong N."/>
            <person name="Zeng Y."/>
            <person name="Cai C."/>
            <person name="Sun C."/>
            <person name="Lu J."/>
            <person name="Liu C."/>
            <person name="Zhou H."/>
            <person name="Sun Q."/>
            <person name="Shu L."/>
            <person name="Wang H."/>
            <person name="Wang Y."/>
            <person name="Wang S."/>
            <person name="Wu C."/>
            <person name="Chan E.W."/>
            <person name="Chen G."/>
            <person name="Shen Z."/>
            <person name="Chen S."/>
            <person name="Zhang R."/>
        </authorList>
    </citation>
    <scope>NUCLEOTIDE SEQUENCE</scope>
    <source>
        <strain evidence="3">DF46-2-2</strain>
    </source>
</reference>
<evidence type="ECO:0000313" key="4">
    <source>
        <dbReference type="Proteomes" id="UP000063953"/>
    </source>
</evidence>
<dbReference type="InterPro" id="IPR045865">
    <property type="entry name" value="ACT-like_dom_sf"/>
</dbReference>
<keyword evidence="4" id="KW-1185">Reference proteome</keyword>
<dbReference type="InterPro" id="IPR050990">
    <property type="entry name" value="UPF0237/GcvR_regulator"/>
</dbReference>
<organism evidence="2 4">
    <name type="scientific">Thiopseudomonas alkaliphila</name>
    <dbReference type="NCBI Taxonomy" id="1697053"/>
    <lineage>
        <taxon>Bacteria</taxon>
        <taxon>Pseudomonadati</taxon>
        <taxon>Pseudomonadota</taxon>
        <taxon>Gammaproteobacteria</taxon>
        <taxon>Pseudomonadales</taxon>
        <taxon>Pseudomonadaceae</taxon>
        <taxon>Thiopseudomonas</taxon>
    </lineage>
</organism>
<dbReference type="InterPro" id="IPR016867">
    <property type="entry name" value="GcvR"/>
</dbReference>
<evidence type="ECO:0000313" key="2">
    <source>
        <dbReference type="EMBL" id="AKX58927.1"/>
    </source>
</evidence>
<protein>
    <recommendedName>
        <fullName evidence="1">Glycine cleavage system transcriptional repressor</fullName>
    </recommendedName>
</protein>